<dbReference type="VEuPathDB" id="FungiDB:DIURU_004626"/>
<accession>A0A642UGR3</accession>
<dbReference type="EMBL" id="SWFT01000139">
    <property type="protein sequence ID" value="KAA8898606.1"/>
    <property type="molecule type" value="Genomic_DNA"/>
</dbReference>
<dbReference type="AlphaFoldDB" id="A0A642UGR3"/>
<organism evidence="1 2">
    <name type="scientific">Diutina rugosa</name>
    <name type="common">Yeast</name>
    <name type="synonym">Candida rugosa</name>
    <dbReference type="NCBI Taxonomy" id="5481"/>
    <lineage>
        <taxon>Eukaryota</taxon>
        <taxon>Fungi</taxon>
        <taxon>Dikarya</taxon>
        <taxon>Ascomycota</taxon>
        <taxon>Saccharomycotina</taxon>
        <taxon>Pichiomycetes</taxon>
        <taxon>Debaryomycetaceae</taxon>
        <taxon>Diutina</taxon>
    </lineage>
</organism>
<comment type="caution">
    <text evidence="1">The sequence shown here is derived from an EMBL/GenBank/DDBJ whole genome shotgun (WGS) entry which is preliminary data.</text>
</comment>
<keyword evidence="2" id="KW-1185">Reference proteome</keyword>
<dbReference type="GeneID" id="54783277"/>
<protein>
    <submittedName>
        <fullName evidence="1">Uncharacterized protein</fullName>
    </submittedName>
</protein>
<sequence>MSSDEFFTRGHKFSKLMKSANISEIVKVEACYDSIAYINSLPSGLENDLYFVAWAAELPQTKLSKTLTRTSLLVVLALVKRKASNFSVFAFSQQLSTWIIRQPKALAESAGEVLARLWRWDNGSLEVVIGREAPLASVKVLDSFFKNILNFLALTECECNSIAKLFLAASGNVPWSAVTAASRFEDDMSFKEQAAIIKAILSANNQQNADVSLVSRYQMSSRRKMTRTKK</sequence>
<evidence type="ECO:0000313" key="2">
    <source>
        <dbReference type="Proteomes" id="UP000449547"/>
    </source>
</evidence>
<gene>
    <name evidence="1" type="ORF">DIURU_004626</name>
</gene>
<evidence type="ECO:0000313" key="1">
    <source>
        <dbReference type="EMBL" id="KAA8898606.1"/>
    </source>
</evidence>
<dbReference type="RefSeq" id="XP_034010590.1">
    <property type="nucleotide sequence ID" value="XM_034157520.1"/>
</dbReference>
<name>A0A642UGR3_DIURU</name>
<reference evidence="1 2" key="1">
    <citation type="submission" date="2019-07" db="EMBL/GenBank/DDBJ databases">
        <title>Genome assembly of two rare yeast pathogens: Diutina rugosa and Trichomonascus ciferrii.</title>
        <authorList>
            <person name="Mixao V."/>
            <person name="Saus E."/>
            <person name="Hansen A."/>
            <person name="Lass-Flor C."/>
            <person name="Gabaldon T."/>
        </authorList>
    </citation>
    <scope>NUCLEOTIDE SEQUENCE [LARGE SCALE GENOMIC DNA]</scope>
    <source>
        <strain evidence="1 2">CBS 613</strain>
    </source>
</reference>
<dbReference type="Proteomes" id="UP000449547">
    <property type="component" value="Unassembled WGS sequence"/>
</dbReference>
<proteinExistence type="predicted"/>